<reference evidence="2 3" key="1">
    <citation type="journal article" date="2014" name="BMC Genomics">
        <title>Genome and secretome analysis of the hemibiotrophic fungal pathogen, Moniliophthora roreri, which causes frosty pod rot disease of cacao: mechanisms of the biotrophic and necrotrophic phases.</title>
        <authorList>
            <person name="Meinhardt L.W."/>
            <person name="Costa G.G.L."/>
            <person name="Thomazella D.P.T."/>
            <person name="Teixeira P.J.P.L."/>
            <person name="Carazzolle M.F."/>
            <person name="Schuster S.C."/>
            <person name="Carlson J.E."/>
            <person name="Guiltinan M.J."/>
            <person name="Mieczkowski P."/>
            <person name="Farmer A."/>
            <person name="Ramaraj T."/>
            <person name="Crozier J."/>
            <person name="Davis R.E."/>
            <person name="Shao J."/>
            <person name="Melnick R.L."/>
            <person name="Pereira G.A.G."/>
            <person name="Bailey B.A."/>
        </authorList>
    </citation>
    <scope>NUCLEOTIDE SEQUENCE [LARGE SCALE GENOMIC DNA]</scope>
    <source>
        <strain evidence="2 3">MCA 2997</strain>
    </source>
</reference>
<organism evidence="2 3">
    <name type="scientific">Moniliophthora roreri (strain MCA 2997)</name>
    <name type="common">Cocoa frosty pod rot fungus</name>
    <name type="synonym">Crinipellis roreri</name>
    <dbReference type="NCBI Taxonomy" id="1381753"/>
    <lineage>
        <taxon>Eukaryota</taxon>
        <taxon>Fungi</taxon>
        <taxon>Dikarya</taxon>
        <taxon>Basidiomycota</taxon>
        <taxon>Agaricomycotina</taxon>
        <taxon>Agaricomycetes</taxon>
        <taxon>Agaricomycetidae</taxon>
        <taxon>Agaricales</taxon>
        <taxon>Marasmiineae</taxon>
        <taxon>Marasmiaceae</taxon>
        <taxon>Moniliophthora</taxon>
    </lineage>
</organism>
<accession>V2XQH3</accession>
<evidence type="ECO:0000313" key="3">
    <source>
        <dbReference type="Proteomes" id="UP000017559"/>
    </source>
</evidence>
<dbReference type="Proteomes" id="UP000017559">
    <property type="component" value="Unassembled WGS sequence"/>
</dbReference>
<sequence length="116" mass="13129">MRAYYHDNLQGDRSLPRDTVLSRPVPSEVLQALGCKSLPLDESSRSQNPEERLKHFAQQCGFSSKRELFTYDIFGTGLLGNPNMTSDEKIWIVNEKLVSRQTEGSFRNGLLPISRG</sequence>
<comment type="caution">
    <text evidence="2">The sequence shown here is derived from an EMBL/GenBank/DDBJ whole genome shotgun (WGS) entry which is preliminary data.</text>
</comment>
<name>V2XQH3_MONRO</name>
<dbReference type="EMBL" id="AWSO01000121">
    <property type="protein sequence ID" value="ESK94785.1"/>
    <property type="molecule type" value="Genomic_DNA"/>
</dbReference>
<evidence type="ECO:0000256" key="1">
    <source>
        <dbReference type="SAM" id="MobiDB-lite"/>
    </source>
</evidence>
<evidence type="ECO:0000313" key="2">
    <source>
        <dbReference type="EMBL" id="ESK94785.1"/>
    </source>
</evidence>
<proteinExistence type="predicted"/>
<dbReference type="InterPro" id="IPR014710">
    <property type="entry name" value="RmlC-like_jellyroll"/>
</dbReference>
<dbReference type="AlphaFoldDB" id="V2XQH3"/>
<dbReference type="HOGENOM" id="CLU_2097453_0_0_1"/>
<gene>
    <name evidence="2" type="ORF">Moror_14178</name>
</gene>
<dbReference type="KEGG" id="mrr:Moror_14178"/>
<feature type="region of interest" description="Disordered" evidence="1">
    <location>
        <begin position="1"/>
        <end position="20"/>
    </location>
</feature>
<dbReference type="Gene3D" id="2.60.120.10">
    <property type="entry name" value="Jelly Rolls"/>
    <property type="match status" value="1"/>
</dbReference>
<protein>
    <submittedName>
        <fullName evidence="2">Uncharacterized protein</fullName>
    </submittedName>
</protein>
<keyword evidence="3" id="KW-1185">Reference proteome</keyword>